<dbReference type="AlphaFoldDB" id="A0A1I7WW24"/>
<protein>
    <submittedName>
        <fullName evidence="2">Uncharacterized protein</fullName>
    </submittedName>
</protein>
<organism evidence="1 2">
    <name type="scientific">Heterorhabditis bacteriophora</name>
    <name type="common">Entomopathogenic nematode worm</name>
    <dbReference type="NCBI Taxonomy" id="37862"/>
    <lineage>
        <taxon>Eukaryota</taxon>
        <taxon>Metazoa</taxon>
        <taxon>Ecdysozoa</taxon>
        <taxon>Nematoda</taxon>
        <taxon>Chromadorea</taxon>
        <taxon>Rhabditida</taxon>
        <taxon>Rhabditina</taxon>
        <taxon>Rhabditomorpha</taxon>
        <taxon>Strongyloidea</taxon>
        <taxon>Heterorhabditidae</taxon>
        <taxon>Heterorhabditis</taxon>
    </lineage>
</organism>
<accession>A0A1I7WW24</accession>
<evidence type="ECO:0000313" key="2">
    <source>
        <dbReference type="WBParaSite" id="Hba_09332"/>
    </source>
</evidence>
<evidence type="ECO:0000313" key="1">
    <source>
        <dbReference type="Proteomes" id="UP000095283"/>
    </source>
</evidence>
<name>A0A1I7WW24_HETBA</name>
<dbReference type="WBParaSite" id="Hba_09332">
    <property type="protein sequence ID" value="Hba_09332"/>
    <property type="gene ID" value="Hba_09332"/>
</dbReference>
<sequence>MCPQREVSFLLLSFQSEVYSALLRVACY</sequence>
<reference evidence="2" key="1">
    <citation type="submission" date="2016-11" db="UniProtKB">
        <authorList>
            <consortium name="WormBaseParasite"/>
        </authorList>
    </citation>
    <scope>IDENTIFICATION</scope>
</reference>
<keyword evidence="1" id="KW-1185">Reference proteome</keyword>
<dbReference type="Proteomes" id="UP000095283">
    <property type="component" value="Unplaced"/>
</dbReference>
<proteinExistence type="predicted"/>